<evidence type="ECO:0000313" key="2">
    <source>
        <dbReference type="Proteomes" id="UP000322362"/>
    </source>
</evidence>
<dbReference type="GO" id="GO:0016740">
    <property type="term" value="F:transferase activity"/>
    <property type="evidence" value="ECO:0007669"/>
    <property type="project" value="UniProtKB-KW"/>
</dbReference>
<protein>
    <submittedName>
        <fullName evidence="1">Glycosyltransferase family 4 protein</fullName>
    </submittedName>
</protein>
<sequence>MEAKQKKILIAVNDLVRVGGAELYTFDLIKAFATSESFEVEYFTFNKGLISKKIEEELQIPFMNQKKYDLIFATHNTTVKELFGLAPIIQICHGTILEPEQPSPLADYHIAISQEIADHLTKLGYPNEVVLNGIDIKIKRPLNPINKKLTSVLSLCQSEKANNKLQAICNKKGLRFKAYNKHKNPTTNIEQEINNFDMVVGIGRSVYDAMACGRPSLIYDNRGYNGNKADGYLRPENFAKYVKKNCSGRYLNRQYQENELIREFEKYNPEDGEKLRNIAVSHLNAYKMVDHLLNAANQLNWRNRLRKWKRLTNHARLVKHVYIYKKIYAFTKNEYFNRSHIDK</sequence>
<keyword evidence="1" id="KW-0808">Transferase</keyword>
<evidence type="ECO:0000313" key="1">
    <source>
        <dbReference type="EMBL" id="TYR38236.1"/>
    </source>
</evidence>
<comment type="caution">
    <text evidence="1">The sequence shown here is derived from an EMBL/GenBank/DDBJ whole genome shotgun (WGS) entry which is preliminary data.</text>
</comment>
<dbReference type="RefSeq" id="WP_148917699.1">
    <property type="nucleotide sequence ID" value="NZ_VTAV01000001.1"/>
</dbReference>
<accession>A0A5D4HBQ5</accession>
<dbReference type="Proteomes" id="UP000322362">
    <property type="component" value="Unassembled WGS sequence"/>
</dbReference>
<name>A0A5D4HBQ5_9SPHI</name>
<dbReference type="EMBL" id="VTAV01000001">
    <property type="protein sequence ID" value="TYR38236.1"/>
    <property type="molecule type" value="Genomic_DNA"/>
</dbReference>
<proteinExistence type="predicted"/>
<keyword evidence="2" id="KW-1185">Reference proteome</keyword>
<dbReference type="Gene3D" id="3.40.50.2000">
    <property type="entry name" value="Glycogen Phosphorylase B"/>
    <property type="match status" value="1"/>
</dbReference>
<gene>
    <name evidence="1" type="ORF">FXV77_02850</name>
</gene>
<reference evidence="1 2" key="1">
    <citation type="submission" date="2019-08" db="EMBL/GenBank/DDBJ databases">
        <title>Phlebobacter frassis gen. nov. sp. nov., a new member of family Sphingobacteriaceae isolated from sand fly rearing media.</title>
        <authorList>
            <person name="Kakumanu M.L."/>
            <person name="Marayati B.F."/>
            <person name="Wada-Katsumata A."/>
            <person name="Wasserberg G."/>
            <person name="Schal C."/>
            <person name="Apperson C.S."/>
            <person name="Ponnusamy L."/>
        </authorList>
    </citation>
    <scope>NUCLEOTIDE SEQUENCE [LARGE SCALE GENOMIC DNA]</scope>
    <source>
        <strain evidence="1 2">SSI9</strain>
    </source>
</reference>
<dbReference type="SUPFAM" id="SSF53756">
    <property type="entry name" value="UDP-Glycosyltransferase/glycogen phosphorylase"/>
    <property type="match status" value="1"/>
</dbReference>
<dbReference type="AlphaFoldDB" id="A0A5D4HBQ5"/>
<organism evidence="1 2">
    <name type="scientific">Sphingobacterium phlebotomi</name>
    <dbReference type="NCBI Taxonomy" id="2605433"/>
    <lineage>
        <taxon>Bacteria</taxon>
        <taxon>Pseudomonadati</taxon>
        <taxon>Bacteroidota</taxon>
        <taxon>Sphingobacteriia</taxon>
        <taxon>Sphingobacteriales</taxon>
        <taxon>Sphingobacteriaceae</taxon>
        <taxon>Sphingobacterium</taxon>
    </lineage>
</organism>